<dbReference type="InterPro" id="IPR018228">
    <property type="entry name" value="DNase_TatD-rel_CS"/>
</dbReference>
<comment type="similarity">
    <text evidence="1">Belongs to the metallo-dependent hydrolases superfamily. TatD-type hydrolase family.</text>
</comment>
<evidence type="ECO:0000256" key="3">
    <source>
        <dbReference type="ARBA" id="ARBA00022801"/>
    </source>
</evidence>
<dbReference type="PANTHER" id="PTHR46124">
    <property type="entry name" value="D-AMINOACYL-TRNA DEACYLASE"/>
    <property type="match status" value="1"/>
</dbReference>
<name>B9KZ31_THERP</name>
<dbReference type="OrthoDB" id="9810005at2"/>
<dbReference type="NCBIfam" id="TIGR00010">
    <property type="entry name" value="YchF/TatD family DNA exonuclease"/>
    <property type="match status" value="1"/>
</dbReference>
<dbReference type="PROSITE" id="PS01137">
    <property type="entry name" value="TATD_1"/>
    <property type="match status" value="1"/>
</dbReference>
<protein>
    <submittedName>
        <fullName evidence="5">TatD-related deoxyribonuclease</fullName>
    </submittedName>
</protein>
<dbReference type="InterPro" id="IPR032466">
    <property type="entry name" value="Metal_Hydrolase"/>
</dbReference>
<dbReference type="EMBL" id="CP001275">
    <property type="protein sequence ID" value="ACM05853.1"/>
    <property type="molecule type" value="Genomic_DNA"/>
</dbReference>
<evidence type="ECO:0000313" key="5">
    <source>
        <dbReference type="EMBL" id="ACM05853.1"/>
    </source>
</evidence>
<dbReference type="Proteomes" id="UP000000447">
    <property type="component" value="Chromosome"/>
</dbReference>
<dbReference type="AlphaFoldDB" id="B9KZ31"/>
<dbReference type="Gene3D" id="3.20.20.140">
    <property type="entry name" value="Metal-dependent hydrolases"/>
    <property type="match status" value="1"/>
</dbReference>
<dbReference type="KEGG" id="tro:trd_0742"/>
<feature type="binding site" evidence="4">
    <location>
        <position position="7"/>
    </location>
    <ligand>
        <name>a divalent metal cation</name>
        <dbReference type="ChEBI" id="CHEBI:60240"/>
        <label>1</label>
    </ligand>
</feature>
<dbReference type="SUPFAM" id="SSF51556">
    <property type="entry name" value="Metallo-dependent hydrolases"/>
    <property type="match status" value="1"/>
</dbReference>
<dbReference type="InterPro" id="IPR015991">
    <property type="entry name" value="TatD/YcfH-like"/>
</dbReference>
<dbReference type="PIRSF" id="PIRSF005902">
    <property type="entry name" value="DNase_TatD"/>
    <property type="match status" value="1"/>
</dbReference>
<evidence type="ECO:0000313" key="6">
    <source>
        <dbReference type="Proteomes" id="UP000000447"/>
    </source>
</evidence>
<feature type="binding site" evidence="4">
    <location>
        <position position="93"/>
    </location>
    <ligand>
        <name>a divalent metal cation</name>
        <dbReference type="ChEBI" id="CHEBI:60240"/>
        <label>1</label>
    </ligand>
</feature>
<feature type="binding site" evidence="4">
    <location>
        <position position="203"/>
    </location>
    <ligand>
        <name>a divalent metal cation</name>
        <dbReference type="ChEBI" id="CHEBI:60240"/>
        <label>1</label>
    </ligand>
</feature>
<feature type="binding site" evidence="4">
    <location>
        <position position="9"/>
    </location>
    <ligand>
        <name>a divalent metal cation</name>
        <dbReference type="ChEBI" id="CHEBI:60240"/>
        <label>1</label>
    </ligand>
</feature>
<keyword evidence="2 4" id="KW-0479">Metal-binding</keyword>
<dbReference type="GO" id="GO:0004536">
    <property type="term" value="F:DNA nuclease activity"/>
    <property type="evidence" value="ECO:0007669"/>
    <property type="project" value="InterPro"/>
</dbReference>
<dbReference type="InterPro" id="IPR001130">
    <property type="entry name" value="TatD-like"/>
</dbReference>
<proteinExistence type="inferred from homology"/>
<dbReference type="RefSeq" id="WP_012642130.1">
    <property type="nucleotide sequence ID" value="NC_011959.1"/>
</dbReference>
<dbReference type="GO" id="GO:0005829">
    <property type="term" value="C:cytosol"/>
    <property type="evidence" value="ECO:0007669"/>
    <property type="project" value="TreeGrafter"/>
</dbReference>
<sequence length="259" mass="29085">MILVDTHCHLDLPDFDNDRPLVIERARDAGVQGFVLIAFSPTRWEAALTLAEATPGMVVALGIHPNEADRYDSQVEQRLRQLARHPLVRAIGEIGLDFHWKTTDAKTQERAFRRQIALARELNLPIVLHQREALHELLAILEDADPPHRGVMHCFTGDPADAARFLELGLHLGIGGIVTYRSAPDLRRAVQMLPADRMLLETDAPYLAPVPYRGRRNEPAFLRATVATIAELRRQTEDEVARATTRNAVALFRIPLSIE</sequence>
<dbReference type="eggNOG" id="COG0084">
    <property type="taxonomic scope" value="Bacteria"/>
</dbReference>
<dbReference type="CDD" id="cd01310">
    <property type="entry name" value="TatD_DNAse"/>
    <property type="match status" value="1"/>
</dbReference>
<feature type="binding site" evidence="4">
    <location>
        <position position="129"/>
    </location>
    <ligand>
        <name>a divalent metal cation</name>
        <dbReference type="ChEBI" id="CHEBI:60240"/>
        <label>2</label>
    </ligand>
</feature>
<evidence type="ECO:0000256" key="1">
    <source>
        <dbReference type="ARBA" id="ARBA00009275"/>
    </source>
</evidence>
<accession>B9KZ31</accession>
<keyword evidence="3" id="KW-0378">Hydrolase</keyword>
<dbReference type="HOGENOM" id="CLU_031506_4_0_0"/>
<dbReference type="GO" id="GO:0016788">
    <property type="term" value="F:hydrolase activity, acting on ester bonds"/>
    <property type="evidence" value="ECO:0007669"/>
    <property type="project" value="InterPro"/>
</dbReference>
<dbReference type="PANTHER" id="PTHR46124:SF2">
    <property type="entry name" value="D-AMINOACYL-TRNA DEACYLASE"/>
    <property type="match status" value="1"/>
</dbReference>
<gene>
    <name evidence="5" type="ordered locus">trd_0742</name>
</gene>
<evidence type="ECO:0000256" key="4">
    <source>
        <dbReference type="PIRSR" id="PIRSR005902-1"/>
    </source>
</evidence>
<dbReference type="FunFam" id="3.20.20.140:FF:000005">
    <property type="entry name" value="TatD family hydrolase"/>
    <property type="match status" value="1"/>
</dbReference>
<reference evidence="5 6" key="1">
    <citation type="journal article" date="2009" name="PLoS ONE">
        <title>Complete genome sequence of the aerobic CO-oxidizing thermophile Thermomicrobium roseum.</title>
        <authorList>
            <person name="Wu D."/>
            <person name="Raymond J."/>
            <person name="Wu M."/>
            <person name="Chatterji S."/>
            <person name="Ren Q."/>
            <person name="Graham J.E."/>
            <person name="Bryant D.A."/>
            <person name="Robb F."/>
            <person name="Colman A."/>
            <person name="Tallon L.J."/>
            <person name="Badger J.H."/>
            <person name="Madupu R."/>
            <person name="Ward N.L."/>
            <person name="Eisen J.A."/>
        </authorList>
    </citation>
    <scope>NUCLEOTIDE SEQUENCE [LARGE SCALE GENOMIC DNA]</scope>
    <source>
        <strain evidence="6">ATCC 27502 / DSM 5159 / P-2</strain>
    </source>
</reference>
<feature type="binding site" evidence="4">
    <location>
        <position position="153"/>
    </location>
    <ligand>
        <name>a divalent metal cation</name>
        <dbReference type="ChEBI" id="CHEBI:60240"/>
        <label>2</label>
    </ligand>
</feature>
<evidence type="ECO:0000256" key="2">
    <source>
        <dbReference type="ARBA" id="ARBA00022723"/>
    </source>
</evidence>
<keyword evidence="6" id="KW-1185">Reference proteome</keyword>
<dbReference type="Pfam" id="PF01026">
    <property type="entry name" value="TatD_DNase"/>
    <property type="match status" value="1"/>
</dbReference>
<dbReference type="GO" id="GO:0046872">
    <property type="term" value="F:metal ion binding"/>
    <property type="evidence" value="ECO:0007669"/>
    <property type="project" value="UniProtKB-KW"/>
</dbReference>
<organism evidence="5 6">
    <name type="scientific">Thermomicrobium roseum (strain ATCC 27502 / DSM 5159 / P-2)</name>
    <dbReference type="NCBI Taxonomy" id="309801"/>
    <lineage>
        <taxon>Bacteria</taxon>
        <taxon>Pseudomonadati</taxon>
        <taxon>Thermomicrobiota</taxon>
        <taxon>Thermomicrobia</taxon>
        <taxon>Thermomicrobiales</taxon>
        <taxon>Thermomicrobiaceae</taxon>
        <taxon>Thermomicrobium</taxon>
    </lineage>
</organism>
<dbReference type="STRING" id="309801.trd_0742"/>